<proteinExistence type="predicted"/>
<keyword evidence="3" id="KW-1185">Reference proteome</keyword>
<protein>
    <submittedName>
        <fullName evidence="2">Uncharacterized protein</fullName>
    </submittedName>
</protein>
<feature type="region of interest" description="Disordered" evidence="1">
    <location>
        <begin position="69"/>
        <end position="92"/>
    </location>
</feature>
<dbReference type="eggNOG" id="ENOG502TN8Y">
    <property type="taxonomic scope" value="Eukaryota"/>
</dbReference>
<organism evidence="2 3">
    <name type="scientific">Theileria orientalis strain Shintoku</name>
    <dbReference type="NCBI Taxonomy" id="869250"/>
    <lineage>
        <taxon>Eukaryota</taxon>
        <taxon>Sar</taxon>
        <taxon>Alveolata</taxon>
        <taxon>Apicomplexa</taxon>
        <taxon>Aconoidasida</taxon>
        <taxon>Piroplasmida</taxon>
        <taxon>Theileriidae</taxon>
        <taxon>Theileria</taxon>
    </lineage>
</organism>
<dbReference type="KEGG" id="tot:TOT_020000746"/>
<gene>
    <name evidence="2" type="ORF">TOT_020000746</name>
</gene>
<name>J4C3I3_THEOR</name>
<sequence length="130" mass="14878">MSQNSNPNYTYVTPQPNSFQAAYRQYGQQPNESFPYQSKELKPGSKGKMANSKVSKDKMLNMKYDYGSPKMYPSSGADPKDPSKQYASRFPKVTNEEVQNLLLENYSIMKAMNDSMENTEQLMDDPEFTL</sequence>
<feature type="region of interest" description="Disordered" evidence="1">
    <location>
        <begin position="1"/>
        <end position="54"/>
    </location>
</feature>
<evidence type="ECO:0000313" key="2">
    <source>
        <dbReference type="EMBL" id="BAM40491.1"/>
    </source>
</evidence>
<feature type="compositionally biased region" description="Polar residues" evidence="1">
    <location>
        <begin position="1"/>
        <end position="36"/>
    </location>
</feature>
<dbReference type="RefSeq" id="XP_009690792.1">
    <property type="nucleotide sequence ID" value="XM_009692497.1"/>
</dbReference>
<evidence type="ECO:0000256" key="1">
    <source>
        <dbReference type="SAM" id="MobiDB-lite"/>
    </source>
</evidence>
<dbReference type="OrthoDB" id="10366713at2759"/>
<dbReference type="OMA" id="KREYGSQ"/>
<dbReference type="GeneID" id="20714869"/>
<dbReference type="VEuPathDB" id="PiroplasmaDB:TOT_020000746"/>
<evidence type="ECO:0000313" key="3">
    <source>
        <dbReference type="Proteomes" id="UP000003786"/>
    </source>
</evidence>
<accession>J4C3I3</accession>
<dbReference type="EMBL" id="AP011947">
    <property type="protein sequence ID" value="BAM40491.1"/>
    <property type="molecule type" value="Genomic_DNA"/>
</dbReference>
<reference evidence="2 3" key="1">
    <citation type="journal article" date="2012" name="MBio">
        <title>Comparative genome analysis of three eukaryotic parasites with differing abilities to transform leukocytes reveals key mediators of Theileria-induced leukocyte transformation.</title>
        <authorList>
            <person name="Hayashida K."/>
            <person name="Hara Y."/>
            <person name="Abe T."/>
            <person name="Yamasaki C."/>
            <person name="Toyoda A."/>
            <person name="Kosuge T."/>
            <person name="Suzuki Y."/>
            <person name="Sato Y."/>
            <person name="Kawashima S."/>
            <person name="Katayama T."/>
            <person name="Wakaguri H."/>
            <person name="Inoue N."/>
            <person name="Homma K."/>
            <person name="Tada-Umezaki M."/>
            <person name="Yagi Y."/>
            <person name="Fujii Y."/>
            <person name="Habara T."/>
            <person name="Kanehisa M."/>
            <person name="Watanabe H."/>
            <person name="Ito K."/>
            <person name="Gojobori T."/>
            <person name="Sugawara H."/>
            <person name="Imanishi T."/>
            <person name="Weir W."/>
            <person name="Gardner M."/>
            <person name="Pain A."/>
            <person name="Shiels B."/>
            <person name="Hattori M."/>
            <person name="Nene V."/>
            <person name="Sugimoto C."/>
        </authorList>
    </citation>
    <scope>NUCLEOTIDE SEQUENCE [LARGE SCALE GENOMIC DNA]</scope>
    <source>
        <strain evidence="2 3">Shintoku</strain>
    </source>
</reference>
<dbReference type="Proteomes" id="UP000003786">
    <property type="component" value="Chromosome 2"/>
</dbReference>
<dbReference type="AlphaFoldDB" id="J4C3I3"/>